<dbReference type="SUPFAM" id="SSF49785">
    <property type="entry name" value="Galactose-binding domain-like"/>
    <property type="match status" value="1"/>
</dbReference>
<dbReference type="InterPro" id="IPR041351">
    <property type="entry name" value="Ig_GlcNase"/>
</dbReference>
<dbReference type="eggNOG" id="KOG2230">
    <property type="taxonomic scope" value="Eukaryota"/>
</dbReference>
<comment type="similarity">
    <text evidence="1">Belongs to the glycosyl hydrolase 2 family.</text>
</comment>
<feature type="domain" description="Glycoside hydrolase family 2 immunoglobulin-like beta-sandwich" evidence="5">
    <location>
        <begin position="229"/>
        <end position="333"/>
    </location>
</feature>
<dbReference type="OrthoDB" id="408532at2759"/>
<dbReference type="GO" id="GO:0005975">
    <property type="term" value="P:carbohydrate metabolic process"/>
    <property type="evidence" value="ECO:0007669"/>
    <property type="project" value="InterPro"/>
</dbReference>
<feature type="domain" description="Beta-mannosidase-like galactose-binding" evidence="7">
    <location>
        <begin position="67"/>
        <end position="182"/>
    </location>
</feature>
<evidence type="ECO:0000313" key="9">
    <source>
        <dbReference type="Proteomes" id="UP000019374"/>
    </source>
</evidence>
<dbReference type="Proteomes" id="UP000019374">
    <property type="component" value="Unassembled WGS sequence"/>
</dbReference>
<accession>T5AI86</accession>
<dbReference type="EMBL" id="KE652484">
    <property type="protein sequence ID" value="EQL01482.1"/>
    <property type="molecule type" value="Genomic_DNA"/>
</dbReference>
<feature type="chain" id="PRO_5004605921" evidence="4">
    <location>
        <begin position="23"/>
        <end position="898"/>
    </location>
</feature>
<dbReference type="InterPro" id="IPR006102">
    <property type="entry name" value="Ig-like_GH2"/>
</dbReference>
<dbReference type="GO" id="GO:0004553">
    <property type="term" value="F:hydrolase activity, hydrolyzing O-glycosyl compounds"/>
    <property type="evidence" value="ECO:0007669"/>
    <property type="project" value="InterPro"/>
</dbReference>
<dbReference type="InterPro" id="IPR054593">
    <property type="entry name" value="Beta-mannosidase-like_N2"/>
</dbReference>
<dbReference type="Pfam" id="PF18368">
    <property type="entry name" value="Ig_GlcNase"/>
    <property type="match status" value="1"/>
</dbReference>
<evidence type="ECO:0000256" key="1">
    <source>
        <dbReference type="ARBA" id="ARBA00007401"/>
    </source>
</evidence>
<gene>
    <name evidence="8" type="ORF">OCS_02798</name>
</gene>
<dbReference type="Gene3D" id="2.60.40.10">
    <property type="entry name" value="Immunoglobulins"/>
    <property type="match status" value="3"/>
</dbReference>
<dbReference type="Pfam" id="PF22666">
    <property type="entry name" value="Glyco_hydro_2_N2"/>
    <property type="match status" value="1"/>
</dbReference>
<dbReference type="InterPro" id="IPR043534">
    <property type="entry name" value="EBDG/EBM"/>
</dbReference>
<dbReference type="PANTHER" id="PTHR43536:SF1">
    <property type="entry name" value="MANNOSYLGLYCOPROTEIN ENDO-BETA-MANNOSIDASE"/>
    <property type="match status" value="1"/>
</dbReference>
<keyword evidence="4" id="KW-0732">Signal</keyword>
<evidence type="ECO:0000259" key="6">
    <source>
        <dbReference type="Pfam" id="PF18368"/>
    </source>
</evidence>
<evidence type="ECO:0000256" key="3">
    <source>
        <dbReference type="ARBA" id="ARBA00023295"/>
    </source>
</evidence>
<name>T5AI86_OPHSC</name>
<keyword evidence="3" id="KW-0326">Glycosidase</keyword>
<evidence type="ECO:0000256" key="4">
    <source>
        <dbReference type="SAM" id="SignalP"/>
    </source>
</evidence>
<dbReference type="AlphaFoldDB" id="T5AI86"/>
<dbReference type="Pfam" id="PF00703">
    <property type="entry name" value="Glyco_hydro_2"/>
    <property type="match status" value="1"/>
</dbReference>
<sequence length="898" mass="100348">MLGHAAAGCLLLVGSVFIEAAASLSKAVTAGLTTLPGQKAVIPHWDLQSSSLVDGNLTRVSKHGFDTSAWHHIEASQCTIMGCLLAAGIYNDSDLWYSDNLARFDTRQFSVPWAYRNEFSLEPADGRHYVLETHGITSRADIFLNGKQVAHDELQSGSYGGHTYDITCLVDCDNALVVKVYAADFNYDLVQGFVDWNPPSPDNGSGIWRGISVKQTGPVSMGPVSVSVDVEFPLEKHPAEVTVRTMARNMGGHAVQFQVETIVTSPSGESGREETVVKLGPRESRLVELAHTVDEPEIWWPKQWGGQPLYECKVVFLVDSKLSDISRQWFGIRTVTSSVNSHNDTLFRINGHPFQVIGGGYAADQFLRWDRERFMAMANYSLDMGLNTIRLEGMMEHPELYEIADRLGIMIMAGWVCCSKWEAWKHNHDLQLDPVPYWVEQDYQTANASMRHEAAMLQPHPSVMAWLVGSDSWPDDRATRIYVDALKGAHWQTPIIASAAKRGYPELLGPSGMKMDGPYDWVPPNYWFDTEPSAERLGAAFGFGSELGAGVGTPEMGSLERFLSHGDMEDLWMRPDKDVFHMSSNKSSFRNRAIYNQGLFRRYGPPTSLDDYLLKAQMMDYEATRAQHEAYSSRWNAPRPATGTIYWMLNNAWPGLHWNLFDNYMHPAASYFGTKTGCRVEHVAYDYLDQTVWLINHSLDGRGERSIAAELMDLQGNVLSTQSFHAHTRANTAARAGNMSGMGSIRNVGLLRLLLSDEQGATLSRNVYWLAKSVDRLSWNESTWRHTPVSEFADLTALASMRTATISIRRRCLTQESQLLELENLSRTPAFFIRLNLVDKEGADVNPVRWSDNYVTLWPREKLQLEAVFTNAESGATKVVVSGGNVDPGEAWLEGCSS</sequence>
<reference evidence="8 9" key="1">
    <citation type="journal article" date="2013" name="Chin. Sci. Bull.">
        <title>Genome survey uncovers the secrets of sex and lifestyle in caterpillar fungus.</title>
        <authorList>
            <person name="Hu X."/>
            <person name="Zhang Y."/>
            <person name="Xiao G."/>
            <person name="Zheng P."/>
            <person name="Xia Y."/>
            <person name="Zhang X."/>
            <person name="St Leger R.J."/>
            <person name="Liu X."/>
            <person name="Wang C."/>
        </authorList>
    </citation>
    <scope>NUCLEOTIDE SEQUENCE [LARGE SCALE GENOMIC DNA]</scope>
    <source>
        <strain evidence="9">Co18 / CGMCC 3.14243</strain>
        <tissue evidence="8">Fruit-body</tissue>
    </source>
</reference>
<dbReference type="InterPro" id="IPR017853">
    <property type="entry name" value="GH"/>
</dbReference>
<dbReference type="Gene3D" id="3.20.20.80">
    <property type="entry name" value="Glycosidases"/>
    <property type="match status" value="1"/>
</dbReference>
<feature type="signal peptide" evidence="4">
    <location>
        <begin position="1"/>
        <end position="22"/>
    </location>
</feature>
<dbReference type="SUPFAM" id="SSF49303">
    <property type="entry name" value="beta-Galactosidase/glucuronidase domain"/>
    <property type="match status" value="3"/>
</dbReference>
<evidence type="ECO:0000259" key="7">
    <source>
        <dbReference type="Pfam" id="PF22666"/>
    </source>
</evidence>
<organism evidence="8 9">
    <name type="scientific">Ophiocordyceps sinensis (strain Co18 / CGMCC 3.14243)</name>
    <name type="common">Yarsagumba caterpillar fungus</name>
    <name type="synonym">Hirsutella sinensis</name>
    <dbReference type="NCBI Taxonomy" id="911162"/>
    <lineage>
        <taxon>Eukaryota</taxon>
        <taxon>Fungi</taxon>
        <taxon>Dikarya</taxon>
        <taxon>Ascomycota</taxon>
        <taxon>Pezizomycotina</taxon>
        <taxon>Sordariomycetes</taxon>
        <taxon>Hypocreomycetidae</taxon>
        <taxon>Hypocreales</taxon>
        <taxon>Ophiocordycipitaceae</taxon>
        <taxon>Ophiocordyceps</taxon>
    </lineage>
</organism>
<dbReference type="PANTHER" id="PTHR43536">
    <property type="entry name" value="MANNOSYLGLYCOPROTEIN ENDO-BETA-MANNOSIDASE"/>
    <property type="match status" value="1"/>
</dbReference>
<evidence type="ECO:0000259" key="5">
    <source>
        <dbReference type="Pfam" id="PF00703"/>
    </source>
</evidence>
<evidence type="ECO:0000313" key="8">
    <source>
        <dbReference type="EMBL" id="EQL01482.1"/>
    </source>
</evidence>
<dbReference type="SUPFAM" id="SSF51445">
    <property type="entry name" value="(Trans)glycosidases"/>
    <property type="match status" value="1"/>
</dbReference>
<dbReference type="InterPro" id="IPR013783">
    <property type="entry name" value="Ig-like_fold"/>
</dbReference>
<protein>
    <submittedName>
        <fullName evidence="8">Exo-beta-D-glucosaminidase</fullName>
    </submittedName>
</protein>
<evidence type="ECO:0000256" key="2">
    <source>
        <dbReference type="ARBA" id="ARBA00022801"/>
    </source>
</evidence>
<proteinExistence type="inferred from homology"/>
<feature type="domain" description="Exo-beta-D-glucosaminidase Ig-fold" evidence="6">
    <location>
        <begin position="784"/>
        <end position="886"/>
    </location>
</feature>
<keyword evidence="2" id="KW-0378">Hydrolase</keyword>
<dbReference type="InterPro" id="IPR008979">
    <property type="entry name" value="Galactose-bd-like_sf"/>
</dbReference>
<dbReference type="HOGENOM" id="CLU_005015_2_4_1"/>
<dbReference type="Gene3D" id="2.60.120.260">
    <property type="entry name" value="Galactose-binding domain-like"/>
    <property type="match status" value="1"/>
</dbReference>
<dbReference type="InterPro" id="IPR036156">
    <property type="entry name" value="Beta-gal/glucu_dom_sf"/>
</dbReference>